<comment type="caution">
    <text evidence="1">The sequence shown here is derived from an EMBL/GenBank/DDBJ whole genome shotgun (WGS) entry which is preliminary data.</text>
</comment>
<dbReference type="InterPro" id="IPR008712">
    <property type="entry name" value="NinF"/>
</dbReference>
<proteinExistence type="predicted"/>
<reference evidence="1" key="1">
    <citation type="submission" date="2018-07" db="EMBL/GenBank/DDBJ databases">
        <authorList>
            <consortium name="GenomeTrakr network: Whole genome sequencing for foodborne pathogen traceback"/>
        </authorList>
    </citation>
    <scope>NUCLEOTIDE SEQUENCE</scope>
    <source>
        <strain evidence="1">ADRDL-LA-36-2014</strain>
    </source>
</reference>
<gene>
    <name evidence="1" type="ORF">AGQ90_02645</name>
</gene>
<evidence type="ECO:0000313" key="1">
    <source>
        <dbReference type="EMBL" id="EBP6771770.1"/>
    </source>
</evidence>
<name>A0A3Z2QZB9_SALET</name>
<organism evidence="1">
    <name type="scientific">Salmonella enterica I</name>
    <dbReference type="NCBI Taxonomy" id="59201"/>
    <lineage>
        <taxon>Bacteria</taxon>
        <taxon>Pseudomonadati</taxon>
        <taxon>Pseudomonadota</taxon>
        <taxon>Gammaproteobacteria</taxon>
        <taxon>Enterobacterales</taxon>
        <taxon>Enterobacteriaceae</taxon>
        <taxon>Salmonella</taxon>
    </lineage>
</organism>
<protein>
    <submittedName>
        <fullName evidence="1">Protein ninF</fullName>
    </submittedName>
</protein>
<accession>A0A3Z2QZB9</accession>
<dbReference type="AlphaFoldDB" id="A0A3Z2QZB9"/>
<dbReference type="RefSeq" id="WP_023135937.1">
    <property type="nucleotide sequence ID" value="NZ_LSLZ01000097.1"/>
</dbReference>
<sequence>MLSPSQSFQYQKESVERALTCANCGQKLHVLEVHVCSDCCAELMADPNGQMLEEDDE</sequence>
<dbReference type="EMBL" id="AAGMQV010000004">
    <property type="protein sequence ID" value="EBP6771770.1"/>
    <property type="molecule type" value="Genomic_DNA"/>
</dbReference>
<dbReference type="Pfam" id="PF05810">
    <property type="entry name" value="NinF"/>
    <property type="match status" value="1"/>
</dbReference>